<feature type="compositionally biased region" description="Polar residues" evidence="1">
    <location>
        <begin position="17"/>
        <end position="28"/>
    </location>
</feature>
<protein>
    <submittedName>
        <fullName evidence="2">Uncharacterized protein</fullName>
    </submittedName>
</protein>
<proteinExistence type="predicted"/>
<feature type="region of interest" description="Disordered" evidence="1">
    <location>
        <begin position="1"/>
        <end position="28"/>
    </location>
</feature>
<sequence>MPKRACVNREKARPSQLVAQDSENTNTSMQINRGAIGCGGETANDVLQHGLSDIMLDDPFVVVVGQVFPNPSSDVPMCDDDANTSLGDYNGCVMWVNKNQNPQNPSNRKDLDERRKTDIPLKSWHGKDTDRQGNEM</sequence>
<evidence type="ECO:0000313" key="2">
    <source>
        <dbReference type="EMBL" id="KAK4879613.1"/>
    </source>
</evidence>
<dbReference type="AlphaFoldDB" id="A0AAN7SP03"/>
<evidence type="ECO:0000256" key="1">
    <source>
        <dbReference type="SAM" id="MobiDB-lite"/>
    </source>
</evidence>
<evidence type="ECO:0000313" key="3">
    <source>
        <dbReference type="Proteomes" id="UP001353858"/>
    </source>
</evidence>
<name>A0AAN7SP03_9COLE</name>
<dbReference type="Proteomes" id="UP001353858">
    <property type="component" value="Unassembled WGS sequence"/>
</dbReference>
<gene>
    <name evidence="2" type="ORF">RN001_007759</name>
</gene>
<feature type="region of interest" description="Disordered" evidence="1">
    <location>
        <begin position="96"/>
        <end position="136"/>
    </location>
</feature>
<feature type="compositionally biased region" description="Polar residues" evidence="1">
    <location>
        <begin position="97"/>
        <end position="106"/>
    </location>
</feature>
<accession>A0AAN7SP03</accession>
<organism evidence="2 3">
    <name type="scientific">Aquatica leii</name>
    <dbReference type="NCBI Taxonomy" id="1421715"/>
    <lineage>
        <taxon>Eukaryota</taxon>
        <taxon>Metazoa</taxon>
        <taxon>Ecdysozoa</taxon>
        <taxon>Arthropoda</taxon>
        <taxon>Hexapoda</taxon>
        <taxon>Insecta</taxon>
        <taxon>Pterygota</taxon>
        <taxon>Neoptera</taxon>
        <taxon>Endopterygota</taxon>
        <taxon>Coleoptera</taxon>
        <taxon>Polyphaga</taxon>
        <taxon>Elateriformia</taxon>
        <taxon>Elateroidea</taxon>
        <taxon>Lampyridae</taxon>
        <taxon>Luciolinae</taxon>
        <taxon>Aquatica</taxon>
    </lineage>
</organism>
<comment type="caution">
    <text evidence="2">The sequence shown here is derived from an EMBL/GenBank/DDBJ whole genome shotgun (WGS) entry which is preliminary data.</text>
</comment>
<keyword evidence="3" id="KW-1185">Reference proteome</keyword>
<reference evidence="3" key="1">
    <citation type="submission" date="2023-01" db="EMBL/GenBank/DDBJ databases">
        <title>Key to firefly adult light organ development and bioluminescence: homeobox transcription factors regulate luciferase expression and transportation to peroxisome.</title>
        <authorList>
            <person name="Fu X."/>
        </authorList>
    </citation>
    <scope>NUCLEOTIDE SEQUENCE [LARGE SCALE GENOMIC DNA]</scope>
</reference>
<dbReference type="EMBL" id="JARPUR010000003">
    <property type="protein sequence ID" value="KAK4879613.1"/>
    <property type="molecule type" value="Genomic_DNA"/>
</dbReference>
<feature type="compositionally biased region" description="Basic and acidic residues" evidence="1">
    <location>
        <begin position="107"/>
        <end position="136"/>
    </location>
</feature>